<dbReference type="InterPro" id="IPR036859">
    <property type="entry name" value="CAP-Gly_dom_sf"/>
</dbReference>
<feature type="non-terminal residue" evidence="2">
    <location>
        <position position="1"/>
    </location>
</feature>
<organism evidence="2 3">
    <name type="scientific">Durusdinium trenchii</name>
    <dbReference type="NCBI Taxonomy" id="1381693"/>
    <lineage>
        <taxon>Eukaryota</taxon>
        <taxon>Sar</taxon>
        <taxon>Alveolata</taxon>
        <taxon>Dinophyceae</taxon>
        <taxon>Suessiales</taxon>
        <taxon>Symbiodiniaceae</taxon>
        <taxon>Durusdinium</taxon>
    </lineage>
</organism>
<evidence type="ECO:0000313" key="3">
    <source>
        <dbReference type="Proteomes" id="UP001642464"/>
    </source>
</evidence>
<accession>A0ABP0KCQ5</accession>
<comment type="caution">
    <text evidence="2">The sequence shown here is derived from an EMBL/GenBank/DDBJ whole genome shotgun (WGS) entry which is preliminary data.</text>
</comment>
<keyword evidence="3" id="KW-1185">Reference proteome</keyword>
<dbReference type="EMBL" id="CAXAMM010010935">
    <property type="protein sequence ID" value="CAK9024580.1"/>
    <property type="molecule type" value="Genomic_DNA"/>
</dbReference>
<evidence type="ECO:0000313" key="2">
    <source>
        <dbReference type="EMBL" id="CAK9024580.1"/>
    </source>
</evidence>
<dbReference type="PANTHER" id="PTHR18916">
    <property type="entry name" value="DYNACTIN 1-RELATED MICROTUBULE-BINDING"/>
    <property type="match status" value="1"/>
</dbReference>
<reference evidence="2 3" key="1">
    <citation type="submission" date="2024-02" db="EMBL/GenBank/DDBJ databases">
        <authorList>
            <person name="Chen Y."/>
            <person name="Shah S."/>
            <person name="Dougan E. K."/>
            <person name="Thang M."/>
            <person name="Chan C."/>
        </authorList>
    </citation>
    <scope>NUCLEOTIDE SEQUENCE [LARGE SCALE GENOMIC DNA]</scope>
</reference>
<sequence>VLGEEDVSGVVRFLGSTRFAPGDWAGIRLDEAVGKNDGTVKGQFYFQCEKGHGIFVRPAAIWKKGAEPD</sequence>
<gene>
    <name evidence="2" type="ORF">SCF082_LOCUS16692</name>
</gene>
<proteinExistence type="predicted"/>
<dbReference type="InterPro" id="IPR000938">
    <property type="entry name" value="CAP-Gly_domain"/>
</dbReference>
<dbReference type="PROSITE" id="PS50245">
    <property type="entry name" value="CAP_GLY_2"/>
    <property type="match status" value="1"/>
</dbReference>
<dbReference type="Proteomes" id="UP001642464">
    <property type="component" value="Unassembled WGS sequence"/>
</dbReference>
<protein>
    <submittedName>
        <fullName evidence="2">CAP-Gly domain-containing linker protein 1 (Cytoplasmic linker protein 170) (CLIP-170) (Restin)</fullName>
    </submittedName>
</protein>
<feature type="domain" description="CAP-Gly" evidence="1">
    <location>
        <begin position="15"/>
        <end position="57"/>
    </location>
</feature>
<dbReference type="SUPFAM" id="SSF74924">
    <property type="entry name" value="Cap-Gly domain"/>
    <property type="match status" value="1"/>
</dbReference>
<evidence type="ECO:0000259" key="1">
    <source>
        <dbReference type="PROSITE" id="PS50245"/>
    </source>
</evidence>
<dbReference type="PROSITE" id="PS00845">
    <property type="entry name" value="CAP_GLY_1"/>
    <property type="match status" value="1"/>
</dbReference>
<dbReference type="SMART" id="SM01052">
    <property type="entry name" value="CAP_GLY"/>
    <property type="match status" value="1"/>
</dbReference>
<dbReference type="Gene3D" id="2.30.30.190">
    <property type="entry name" value="CAP Gly-rich-like domain"/>
    <property type="match status" value="1"/>
</dbReference>
<name>A0ABP0KCQ5_9DINO</name>
<dbReference type="Pfam" id="PF01302">
    <property type="entry name" value="CAP_GLY"/>
    <property type="match status" value="1"/>
</dbReference>